<gene>
    <name evidence="3" type="ORF">LITE_LOCUS24356</name>
</gene>
<feature type="coiled-coil region" evidence="1">
    <location>
        <begin position="259"/>
        <end position="286"/>
    </location>
</feature>
<evidence type="ECO:0000313" key="3">
    <source>
        <dbReference type="EMBL" id="CAI0434664.1"/>
    </source>
</evidence>
<feature type="region of interest" description="Disordered" evidence="2">
    <location>
        <begin position="1"/>
        <end position="20"/>
    </location>
</feature>
<sequence>MAGAGDEEMDAVLSDVEGEDHPAATLIGNIHKPEHVPVERYAELSAELDRERAARRAAEDSKEEAVEKLNRVRKVAQEAIQKRDEAESERDEALKSRERITAELNEVAEQRDEVARQLDGAMRARDSLRLEMENSRHLLVSGIEKISGKLSEYGNFAAAAGGGGLPKSPKYSGMPAVAYGVLKRTNEIVEELVKQIHAANRSGNDARDQIEQRNFEIAIEVSQLEATIGGLRRELEGKTALIGELQKAVAEKEIMASEIERGMWDKAQLEDKLRDLETKLEFLKPLLIDQSNFSWKIHEQLFGAMKIVDKNYQHHEVPASLFFQEQKDVGENLSSSLAGMKSIYELTRVVGEKTKGVIQVKDHELKRSAETVGQLVREKEHISYLLRSALSKRPTWDPSSKANDLFQAAENGLRDAGIDFKFSKFLGDHKFPASPRENGGGSLAVDPEEGEIYTLAGALEKVVKASQLEIIELRHCVEELRNESSSLKEQIDIQAKELSSRMRRIEELEEKQRATNENIEGLLMDITAAEEEIRRWKVTAEQEAAAGHAVEKDFASQLSTLKKEVEEAKQATLESEKKVKLKEETAAAAMAAREAAEKSLRLADVRASRLRERTEELSRQLEEFETREEASGDRSRKYVCWWPFSQWPGLNLVAGTHANHETYNSSSISLEELSEPLI</sequence>
<keyword evidence="4" id="KW-1185">Reference proteome</keyword>
<dbReference type="InterPro" id="IPR040300">
    <property type="entry name" value="At3g49055-like"/>
</dbReference>
<organism evidence="3 4">
    <name type="scientific">Linum tenue</name>
    <dbReference type="NCBI Taxonomy" id="586396"/>
    <lineage>
        <taxon>Eukaryota</taxon>
        <taxon>Viridiplantae</taxon>
        <taxon>Streptophyta</taxon>
        <taxon>Embryophyta</taxon>
        <taxon>Tracheophyta</taxon>
        <taxon>Spermatophyta</taxon>
        <taxon>Magnoliopsida</taxon>
        <taxon>eudicotyledons</taxon>
        <taxon>Gunneridae</taxon>
        <taxon>Pentapetalae</taxon>
        <taxon>rosids</taxon>
        <taxon>fabids</taxon>
        <taxon>Malpighiales</taxon>
        <taxon>Linaceae</taxon>
        <taxon>Linum</taxon>
    </lineage>
</organism>
<name>A0AAV0LJD2_9ROSI</name>
<comment type="caution">
    <text evidence="3">The sequence shown here is derived from an EMBL/GenBank/DDBJ whole genome shotgun (WGS) entry which is preliminary data.</text>
</comment>
<reference evidence="3" key="1">
    <citation type="submission" date="2022-08" db="EMBL/GenBank/DDBJ databases">
        <authorList>
            <person name="Gutierrez-Valencia J."/>
        </authorList>
    </citation>
    <scope>NUCLEOTIDE SEQUENCE</scope>
</reference>
<dbReference type="Proteomes" id="UP001154282">
    <property type="component" value="Unassembled WGS sequence"/>
</dbReference>
<feature type="compositionally biased region" description="Acidic residues" evidence="2">
    <location>
        <begin position="1"/>
        <end position="10"/>
    </location>
</feature>
<protein>
    <submittedName>
        <fullName evidence="3">Uncharacterized protein</fullName>
    </submittedName>
</protein>
<evidence type="ECO:0000313" key="4">
    <source>
        <dbReference type="Proteomes" id="UP001154282"/>
    </source>
</evidence>
<dbReference type="PANTHER" id="PTHR34937:SF1">
    <property type="entry name" value="PARAMYOSIN"/>
    <property type="match status" value="1"/>
</dbReference>
<evidence type="ECO:0000256" key="1">
    <source>
        <dbReference type="SAM" id="Coils"/>
    </source>
</evidence>
<feature type="coiled-coil region" evidence="1">
    <location>
        <begin position="551"/>
        <end position="627"/>
    </location>
</feature>
<dbReference type="EMBL" id="CAMGYJ010000006">
    <property type="protein sequence ID" value="CAI0434664.1"/>
    <property type="molecule type" value="Genomic_DNA"/>
</dbReference>
<keyword evidence="1" id="KW-0175">Coiled coil</keyword>
<feature type="coiled-coil region" evidence="1">
    <location>
        <begin position="463"/>
        <end position="525"/>
    </location>
</feature>
<accession>A0AAV0LJD2</accession>
<evidence type="ECO:0000256" key="2">
    <source>
        <dbReference type="SAM" id="MobiDB-lite"/>
    </source>
</evidence>
<feature type="coiled-coil region" evidence="1">
    <location>
        <begin position="41"/>
        <end position="124"/>
    </location>
</feature>
<dbReference type="AlphaFoldDB" id="A0AAV0LJD2"/>
<proteinExistence type="predicted"/>
<dbReference type="PANTHER" id="PTHR34937">
    <property type="entry name" value="OS08G0559800 PROTEIN"/>
    <property type="match status" value="1"/>
</dbReference>